<reference evidence="6 7" key="1">
    <citation type="submission" date="2016-01" db="EMBL/GenBank/DDBJ databases">
        <title>Complete genome sequence of a soil Actinobacterium, Isoptericola dokdonensis DS-3.</title>
        <authorList>
            <person name="Kwon S.-K."/>
            <person name="Kim J.F."/>
        </authorList>
    </citation>
    <scope>NUCLEOTIDE SEQUENCE [LARGE SCALE GENOMIC DNA]</scope>
    <source>
        <strain evidence="6 7">DS-3</strain>
    </source>
</reference>
<sequence length="248" mass="26598">MTDRVICKSVAAVVSKTAGGFEARVSTFGNVDVQGDVVLPGAFDRTIEEWGDRPVPVVWSHQTWDPEAFIGKATIEAREDGLYVTAEYLDTERAQHVRDLMDSGLVVEFSWSGRVREGEMVKVDEDTWAFGLKDIDLWEVGPTFKGANPDTELLGVKALSARLTTKEGRVLAQRHVDTLRGIQEQLGGVLDAVESKSAGDDPPTDDGAPPGAPDPGDASGEPTTKTASDDTSGAAVISNRTRAIFALI</sequence>
<protein>
    <submittedName>
        <fullName evidence="6">Caudovirus prohead protease</fullName>
    </submittedName>
</protein>
<dbReference type="InterPro" id="IPR006433">
    <property type="entry name" value="Prohead_protease"/>
</dbReference>
<evidence type="ECO:0000256" key="2">
    <source>
        <dbReference type="ARBA" id="ARBA00022670"/>
    </source>
</evidence>
<feature type="compositionally biased region" description="Low complexity" evidence="4">
    <location>
        <begin position="205"/>
        <end position="218"/>
    </location>
</feature>
<keyword evidence="3" id="KW-0378">Hydrolase</keyword>
<organism evidence="6 7">
    <name type="scientific">Isoptericola dokdonensis DS-3</name>
    <dbReference type="NCBI Taxonomy" id="1300344"/>
    <lineage>
        <taxon>Bacteria</taxon>
        <taxon>Bacillati</taxon>
        <taxon>Actinomycetota</taxon>
        <taxon>Actinomycetes</taxon>
        <taxon>Micrococcales</taxon>
        <taxon>Promicromonosporaceae</taxon>
        <taxon>Isoptericola</taxon>
    </lineage>
</organism>
<evidence type="ECO:0000313" key="6">
    <source>
        <dbReference type="EMBL" id="ANC31437.1"/>
    </source>
</evidence>
<dbReference type="KEGG" id="ido:I598_1889"/>
<evidence type="ECO:0000256" key="4">
    <source>
        <dbReference type="SAM" id="MobiDB-lite"/>
    </source>
</evidence>
<dbReference type="STRING" id="1300344.I598_1889"/>
<dbReference type="Proteomes" id="UP000076794">
    <property type="component" value="Chromosome"/>
</dbReference>
<dbReference type="GO" id="GO:0006508">
    <property type="term" value="P:proteolysis"/>
    <property type="evidence" value="ECO:0007669"/>
    <property type="project" value="UniProtKB-KW"/>
</dbReference>
<proteinExistence type="predicted"/>
<dbReference type="AlphaFoldDB" id="A0A161IDV2"/>
<keyword evidence="1" id="KW-1188">Viral release from host cell</keyword>
<evidence type="ECO:0000259" key="5">
    <source>
        <dbReference type="Pfam" id="PF04586"/>
    </source>
</evidence>
<evidence type="ECO:0000313" key="7">
    <source>
        <dbReference type="Proteomes" id="UP000076794"/>
    </source>
</evidence>
<dbReference type="RefSeq" id="WP_083973099.1">
    <property type="nucleotide sequence ID" value="NZ_CP014209.1"/>
</dbReference>
<keyword evidence="2 6" id="KW-0645">Protease</keyword>
<dbReference type="NCBIfam" id="TIGR01543">
    <property type="entry name" value="proheadase_HK97"/>
    <property type="match status" value="1"/>
</dbReference>
<keyword evidence="7" id="KW-1185">Reference proteome</keyword>
<dbReference type="EMBL" id="CP014209">
    <property type="protein sequence ID" value="ANC31437.1"/>
    <property type="molecule type" value="Genomic_DNA"/>
</dbReference>
<dbReference type="Pfam" id="PF04586">
    <property type="entry name" value="Peptidase_S78"/>
    <property type="match status" value="1"/>
</dbReference>
<name>A0A161IDV2_9MICO</name>
<evidence type="ECO:0000256" key="3">
    <source>
        <dbReference type="ARBA" id="ARBA00022801"/>
    </source>
</evidence>
<dbReference type="PATRIC" id="fig|1300344.3.peg.1899"/>
<feature type="domain" description="Prohead serine protease" evidence="5">
    <location>
        <begin position="21"/>
        <end position="153"/>
    </location>
</feature>
<gene>
    <name evidence="6" type="ORF">I598_1889</name>
</gene>
<dbReference type="GO" id="GO:0008233">
    <property type="term" value="F:peptidase activity"/>
    <property type="evidence" value="ECO:0007669"/>
    <property type="project" value="UniProtKB-KW"/>
</dbReference>
<feature type="compositionally biased region" description="Polar residues" evidence="4">
    <location>
        <begin position="221"/>
        <end position="231"/>
    </location>
</feature>
<dbReference type="OrthoDB" id="8444243at2"/>
<evidence type="ECO:0000256" key="1">
    <source>
        <dbReference type="ARBA" id="ARBA00022612"/>
    </source>
</evidence>
<feature type="region of interest" description="Disordered" evidence="4">
    <location>
        <begin position="194"/>
        <end position="234"/>
    </location>
</feature>
<dbReference type="InterPro" id="IPR054613">
    <property type="entry name" value="Peptidase_S78_dom"/>
</dbReference>
<accession>A0A161IDV2</accession>